<evidence type="ECO:0000256" key="1">
    <source>
        <dbReference type="ARBA" id="ARBA00004123"/>
    </source>
</evidence>
<name>A0A1I7Y6F2_9BILA</name>
<accession>A0A1I7Y6F2</accession>
<feature type="compositionally biased region" description="Acidic residues" evidence="7">
    <location>
        <begin position="282"/>
        <end position="300"/>
    </location>
</feature>
<dbReference type="InterPro" id="IPR019473">
    <property type="entry name" value="TFIID_su8_C"/>
</dbReference>
<dbReference type="CDD" id="cd08049">
    <property type="entry name" value="TAF8"/>
    <property type="match status" value="1"/>
</dbReference>
<dbReference type="PANTHER" id="PTHR46469:SF1">
    <property type="entry name" value="TRANSCRIPTION INITIATION FACTOR TFIID SUBUNIT 8"/>
    <property type="match status" value="1"/>
</dbReference>
<dbReference type="InterPro" id="IPR037818">
    <property type="entry name" value="TAF8"/>
</dbReference>
<proteinExistence type="inferred from homology"/>
<evidence type="ECO:0000259" key="9">
    <source>
        <dbReference type="Pfam" id="PF10406"/>
    </source>
</evidence>
<feature type="domain" description="Bromodomain associated" evidence="8">
    <location>
        <begin position="25"/>
        <end position="94"/>
    </location>
</feature>
<dbReference type="AlphaFoldDB" id="A0A1I7Y6F2"/>
<keyword evidence="6" id="KW-0539">Nucleus</keyword>
<evidence type="ECO:0000259" key="8">
    <source>
        <dbReference type="Pfam" id="PF07524"/>
    </source>
</evidence>
<dbReference type="InterPro" id="IPR006565">
    <property type="entry name" value="BTP"/>
</dbReference>
<evidence type="ECO:0000313" key="11">
    <source>
        <dbReference type="WBParaSite" id="L893_g12955.t1"/>
    </source>
</evidence>
<dbReference type="WBParaSite" id="L893_g12955.t1">
    <property type="protein sequence ID" value="L893_g12955.t1"/>
    <property type="gene ID" value="L893_g12955"/>
</dbReference>
<evidence type="ECO:0000256" key="2">
    <source>
        <dbReference type="ARBA" id="ARBA00008767"/>
    </source>
</evidence>
<dbReference type="Pfam" id="PF07524">
    <property type="entry name" value="Bromo_TP"/>
    <property type="match status" value="1"/>
</dbReference>
<dbReference type="Pfam" id="PF10406">
    <property type="entry name" value="TAF8_C"/>
    <property type="match status" value="1"/>
</dbReference>
<dbReference type="GO" id="GO:0046982">
    <property type="term" value="F:protein heterodimerization activity"/>
    <property type="evidence" value="ECO:0007669"/>
    <property type="project" value="InterPro"/>
</dbReference>
<feature type="region of interest" description="Disordered" evidence="7">
    <location>
        <begin position="230"/>
        <end position="300"/>
    </location>
</feature>
<dbReference type="GO" id="GO:0005669">
    <property type="term" value="C:transcription factor TFIID complex"/>
    <property type="evidence" value="ECO:0007669"/>
    <property type="project" value="InterPro"/>
</dbReference>
<organism evidence="10 11">
    <name type="scientific">Steinernema glaseri</name>
    <dbReference type="NCBI Taxonomy" id="37863"/>
    <lineage>
        <taxon>Eukaryota</taxon>
        <taxon>Metazoa</taxon>
        <taxon>Ecdysozoa</taxon>
        <taxon>Nematoda</taxon>
        <taxon>Chromadorea</taxon>
        <taxon>Rhabditida</taxon>
        <taxon>Tylenchina</taxon>
        <taxon>Panagrolaimomorpha</taxon>
        <taxon>Strongyloidoidea</taxon>
        <taxon>Steinernematidae</taxon>
        <taxon>Steinernema</taxon>
    </lineage>
</organism>
<dbReference type="Gene3D" id="1.10.20.10">
    <property type="entry name" value="Histone, subunit A"/>
    <property type="match status" value="1"/>
</dbReference>
<evidence type="ECO:0000256" key="7">
    <source>
        <dbReference type="SAM" id="MobiDB-lite"/>
    </source>
</evidence>
<keyword evidence="10" id="KW-1185">Reference proteome</keyword>
<dbReference type="PANTHER" id="PTHR46469">
    <property type="entry name" value="TRANSCRIPTION INITIATION FACTOR TFIID SUBUNIT 8"/>
    <property type="match status" value="1"/>
</dbReference>
<sequence length="380" mass="42740">MLSSFSSNISVDKYAPTSDEYKFRQVIRQGTGAICKNSGFTHIDPNALELLSEMMLSHILDACAATKLITENAGRTVATPTDAILGLIDSGTDVSALADYFARLRLTGSLVVFPPKEAKKANPSTQMKALKVGEARPHPPHIPAWMPPFPDPHTYIKTTVSGDPDSDYSKLRELNSVNQRNVDNALKDFMLRVHPSLTLFRKYELEIRQLAETTIKEQNEQREARILLQQQLRERRPQKPKPKPLGREVPCDFLDDQMDHDGARAQSSREAALRMEEREAQKEEEEAEEEEDEQDEDNVEMNIDDDVEELAAEITKDELFSLPQTEISILRSHIPTSCQILIPKDEDFPYVTALLAADLQDEDDTKPSTPINGEPTGMLK</sequence>
<keyword evidence="5" id="KW-0804">Transcription</keyword>
<dbReference type="InterPro" id="IPR009072">
    <property type="entry name" value="Histone-fold"/>
</dbReference>
<feature type="domain" description="Transcription factor TFIID subunit 8 C-terminal" evidence="9">
    <location>
        <begin position="141"/>
        <end position="188"/>
    </location>
</feature>
<feature type="compositionally biased region" description="Basic and acidic residues" evidence="7">
    <location>
        <begin position="271"/>
        <end position="281"/>
    </location>
</feature>
<feature type="region of interest" description="Disordered" evidence="7">
    <location>
        <begin position="361"/>
        <end position="380"/>
    </location>
</feature>
<evidence type="ECO:0000313" key="10">
    <source>
        <dbReference type="Proteomes" id="UP000095287"/>
    </source>
</evidence>
<evidence type="ECO:0000256" key="6">
    <source>
        <dbReference type="ARBA" id="ARBA00023242"/>
    </source>
</evidence>
<evidence type="ECO:0000256" key="5">
    <source>
        <dbReference type="ARBA" id="ARBA00023163"/>
    </source>
</evidence>
<comment type="subcellular location">
    <subcellularLocation>
        <location evidence="1">Nucleus</location>
    </subcellularLocation>
</comment>
<dbReference type="GO" id="GO:0006367">
    <property type="term" value="P:transcription initiation at RNA polymerase II promoter"/>
    <property type="evidence" value="ECO:0007669"/>
    <property type="project" value="TreeGrafter"/>
</dbReference>
<evidence type="ECO:0000256" key="4">
    <source>
        <dbReference type="ARBA" id="ARBA00023015"/>
    </source>
</evidence>
<keyword evidence="4" id="KW-0805">Transcription regulation</keyword>
<reference evidence="11" key="1">
    <citation type="submission" date="2016-11" db="UniProtKB">
        <authorList>
            <consortium name="WormBaseParasite"/>
        </authorList>
    </citation>
    <scope>IDENTIFICATION</scope>
</reference>
<evidence type="ECO:0000256" key="3">
    <source>
        <dbReference type="ARBA" id="ARBA00017307"/>
    </source>
</evidence>
<protein>
    <recommendedName>
        <fullName evidence="3">Transcription initiation factor TFIID subunit 8</fullName>
    </recommendedName>
</protein>
<dbReference type="Proteomes" id="UP000095287">
    <property type="component" value="Unplaced"/>
</dbReference>
<comment type="similarity">
    <text evidence="2">Belongs to the TAF8 family.</text>
</comment>